<gene>
    <name evidence="2" type="ORF">STENOSP10_29970</name>
</gene>
<organism evidence="2 3">
    <name type="scientific">Stenotrophomonas sepilia</name>
    <dbReference type="NCBI Taxonomy" id="2860290"/>
    <lineage>
        <taxon>Bacteria</taxon>
        <taxon>Pseudomonadati</taxon>
        <taxon>Pseudomonadota</taxon>
        <taxon>Gammaproteobacteria</taxon>
        <taxon>Lysobacterales</taxon>
        <taxon>Lysobacteraceae</taxon>
        <taxon>Stenotrophomonas</taxon>
        <taxon>Stenotrophomonas maltophilia group</taxon>
    </lineage>
</organism>
<proteinExistence type="predicted"/>
<evidence type="ECO:0000256" key="1">
    <source>
        <dbReference type="SAM" id="Phobius"/>
    </source>
</evidence>
<feature type="transmembrane region" description="Helical" evidence="1">
    <location>
        <begin position="47"/>
        <end position="68"/>
    </location>
</feature>
<dbReference type="Proteomes" id="UP001306668">
    <property type="component" value="Unassembled WGS sequence"/>
</dbReference>
<comment type="caution">
    <text evidence="2">The sequence shown here is derived from an EMBL/GenBank/DDBJ whole genome shotgun (WGS) entry which is preliminary data.</text>
</comment>
<evidence type="ECO:0000313" key="3">
    <source>
        <dbReference type="Proteomes" id="UP001306668"/>
    </source>
</evidence>
<keyword evidence="1" id="KW-1133">Transmembrane helix</keyword>
<keyword evidence="1" id="KW-0812">Transmembrane</keyword>
<reference evidence="3" key="1">
    <citation type="submission" date="2023-07" db="EMBL/GenBank/DDBJ databases">
        <title>Genome sequence of Stenotrophomonas sp. Alg010 isolated from Sargassum waste.</title>
        <authorList>
            <person name="Mohapatra"/>
            <person name="B.R."/>
        </authorList>
    </citation>
    <scope>NUCLEOTIDE SEQUENCE [LARGE SCALE GENOMIC DNA]</scope>
    <source>
        <strain evidence="3">Alg010</strain>
    </source>
</reference>
<dbReference type="RefSeq" id="WP_338167969.1">
    <property type="nucleotide sequence ID" value="NZ_BTRJ01000034.1"/>
</dbReference>
<dbReference type="EMBL" id="BTRJ01000034">
    <property type="protein sequence ID" value="GMR28776.1"/>
    <property type="molecule type" value="Genomic_DNA"/>
</dbReference>
<dbReference type="PROSITE" id="PS51257">
    <property type="entry name" value="PROKAR_LIPOPROTEIN"/>
    <property type="match status" value="1"/>
</dbReference>
<keyword evidence="3" id="KW-1185">Reference proteome</keyword>
<evidence type="ECO:0000313" key="2">
    <source>
        <dbReference type="EMBL" id="GMR28776.1"/>
    </source>
</evidence>
<name>A0ABQ6QF04_9GAMM</name>
<accession>A0ABQ6QF04</accession>
<sequence length="74" mass="7923">MYPRHRVVAATLLGAILGASVTACLDSLLGNMPDSPIYFMYALFSNPWAYALNAVGGAALLGLLFCYADQIPRD</sequence>
<keyword evidence="1" id="KW-0472">Membrane</keyword>
<protein>
    <submittedName>
        <fullName evidence="2">Uncharacterized protein</fullName>
    </submittedName>
</protein>